<protein>
    <recommendedName>
        <fullName evidence="2">J domain-containing protein</fullName>
    </recommendedName>
</protein>
<dbReference type="AlphaFoldDB" id="A0A6C0FG85"/>
<reference evidence="1" key="1">
    <citation type="journal article" date="2020" name="Nature">
        <title>Giant virus diversity and host interactions through global metagenomics.</title>
        <authorList>
            <person name="Schulz F."/>
            <person name="Roux S."/>
            <person name="Paez-Espino D."/>
            <person name="Jungbluth S."/>
            <person name="Walsh D.A."/>
            <person name="Denef V.J."/>
            <person name="McMahon K.D."/>
            <person name="Konstantinidis K.T."/>
            <person name="Eloe-Fadrosh E.A."/>
            <person name="Kyrpides N.C."/>
            <person name="Woyke T."/>
        </authorList>
    </citation>
    <scope>NUCLEOTIDE SEQUENCE</scope>
    <source>
        <strain evidence="1">GVMAG-S-ERX556106-38</strain>
    </source>
</reference>
<sequence>MNTEEDLNIDNYDLEELLGLFNLPVNFNEQQLKSAKAIVLKLHPDKSKLDSKYFLFYSKAYKILCNLWKFRSKSETVPTETNTVYVTDTGSEEVEGRKALLNKMFSENQQLKNVGEFNKWFNSEFEKAKVDYEDESRGYGDWLKQTEEQETSNGRMTMGQMKEEFARKKKEMCQDMILHESVSSFQGSTNTIGSMLGESTTVFDSYGEDGNLSYQDLHKAHTETIIPVDESYLDTRKTFSTMDEMISYRGAQSYNIDDMQQQRILELERKEAEEDATMRAYRLAKQSEEVKTKSNEFWRNMRLLGNK</sequence>
<evidence type="ECO:0008006" key="2">
    <source>
        <dbReference type="Google" id="ProtNLM"/>
    </source>
</evidence>
<dbReference type="CDD" id="cd06257">
    <property type="entry name" value="DnaJ"/>
    <property type="match status" value="1"/>
</dbReference>
<accession>A0A6C0FG85</accession>
<dbReference type="EMBL" id="MN738833">
    <property type="protein sequence ID" value="QHT38740.1"/>
    <property type="molecule type" value="Genomic_DNA"/>
</dbReference>
<organism evidence="1">
    <name type="scientific">viral metagenome</name>
    <dbReference type="NCBI Taxonomy" id="1070528"/>
    <lineage>
        <taxon>unclassified sequences</taxon>
        <taxon>metagenomes</taxon>
        <taxon>organismal metagenomes</taxon>
    </lineage>
</organism>
<dbReference type="InterPro" id="IPR001623">
    <property type="entry name" value="DnaJ_domain"/>
</dbReference>
<name>A0A6C0FG85_9ZZZZ</name>
<evidence type="ECO:0000313" key="1">
    <source>
        <dbReference type="EMBL" id="QHT38740.1"/>
    </source>
</evidence>
<proteinExistence type="predicted"/>